<keyword evidence="1" id="KW-0732">Signal</keyword>
<feature type="signal peptide" evidence="1">
    <location>
        <begin position="1"/>
        <end position="26"/>
    </location>
</feature>
<feature type="chain" id="PRO_5046844982" evidence="1">
    <location>
        <begin position="27"/>
        <end position="129"/>
    </location>
</feature>
<proteinExistence type="predicted"/>
<organism evidence="2 3">
    <name type="scientific">Hydra vulgaris</name>
    <name type="common">Hydra</name>
    <name type="synonym">Hydra attenuata</name>
    <dbReference type="NCBI Taxonomy" id="6087"/>
    <lineage>
        <taxon>Eukaryota</taxon>
        <taxon>Metazoa</taxon>
        <taxon>Cnidaria</taxon>
        <taxon>Hydrozoa</taxon>
        <taxon>Hydroidolina</taxon>
        <taxon>Anthoathecata</taxon>
        <taxon>Aplanulata</taxon>
        <taxon>Hydridae</taxon>
        <taxon>Hydra</taxon>
    </lineage>
</organism>
<evidence type="ECO:0000313" key="2">
    <source>
        <dbReference type="Proteomes" id="UP001652625"/>
    </source>
</evidence>
<keyword evidence="2" id="KW-1185">Reference proteome</keyword>
<dbReference type="Proteomes" id="UP001652625">
    <property type="component" value="Chromosome 06"/>
</dbReference>
<protein>
    <submittedName>
        <fullName evidence="3">Uncharacterized protein LOC105843803 isoform X2</fullName>
    </submittedName>
</protein>
<reference evidence="3" key="1">
    <citation type="submission" date="2025-08" db="UniProtKB">
        <authorList>
            <consortium name="RefSeq"/>
        </authorList>
    </citation>
    <scope>IDENTIFICATION</scope>
</reference>
<dbReference type="GeneID" id="105843803"/>
<accession>A0ABM4C3L9</accession>
<sequence>MLSESQIEMKIIFVIVSLILVSLTLSTPVEDDDCLSLFSSEVCAAYKNLGNDIERGHAYSGYQDVDFLTNALKMKLDFLVRLGLLSKIPLVGDALNDFVANNQDLIAGVVKGGISGLIKLIPLLLSFVG</sequence>
<name>A0ABM4C3L9_HYDVU</name>
<gene>
    <name evidence="3" type="primary">LOC105843803</name>
</gene>
<evidence type="ECO:0000313" key="3">
    <source>
        <dbReference type="RefSeq" id="XP_065656156.1"/>
    </source>
</evidence>
<evidence type="ECO:0000256" key="1">
    <source>
        <dbReference type="SAM" id="SignalP"/>
    </source>
</evidence>
<dbReference type="RefSeq" id="XP_065656156.1">
    <property type="nucleotide sequence ID" value="XM_065800084.1"/>
</dbReference>